<evidence type="ECO:0000313" key="5">
    <source>
        <dbReference type="EMBL" id="MET4576638.1"/>
    </source>
</evidence>
<feature type="active site" evidence="3">
    <location>
        <position position="173"/>
    </location>
</feature>
<dbReference type="GO" id="GO:0016787">
    <property type="term" value="F:hydrolase activity"/>
    <property type="evidence" value="ECO:0007669"/>
    <property type="project" value="UniProtKB-KW"/>
</dbReference>
<evidence type="ECO:0000256" key="3">
    <source>
        <dbReference type="PROSITE-ProRule" id="PRU10038"/>
    </source>
</evidence>
<feature type="domain" description="Alpha/beta hydrolase fold-3" evidence="4">
    <location>
        <begin position="96"/>
        <end position="301"/>
    </location>
</feature>
<evidence type="ECO:0000259" key="4">
    <source>
        <dbReference type="Pfam" id="PF07859"/>
    </source>
</evidence>
<keyword evidence="2 5" id="KW-0378">Hydrolase</keyword>
<dbReference type="InterPro" id="IPR029058">
    <property type="entry name" value="AB_hydrolase_fold"/>
</dbReference>
<dbReference type="Gene3D" id="3.40.50.1820">
    <property type="entry name" value="alpha/beta hydrolase"/>
    <property type="match status" value="1"/>
</dbReference>
<keyword evidence="6" id="KW-1185">Reference proteome</keyword>
<dbReference type="PANTHER" id="PTHR48081:SF8">
    <property type="entry name" value="ALPHA_BETA HYDROLASE FOLD-3 DOMAIN-CONTAINING PROTEIN-RELATED"/>
    <property type="match status" value="1"/>
</dbReference>
<proteinExistence type="inferred from homology"/>
<evidence type="ECO:0000313" key="6">
    <source>
        <dbReference type="Proteomes" id="UP001549320"/>
    </source>
</evidence>
<accession>A0ABV2Q6H8</accession>
<dbReference type="Pfam" id="PF07859">
    <property type="entry name" value="Abhydrolase_3"/>
    <property type="match status" value="1"/>
</dbReference>
<dbReference type="EC" id="3.1.1.-" evidence="5"/>
<name>A0ABV2Q6H8_9BURK</name>
<dbReference type="Proteomes" id="UP001549320">
    <property type="component" value="Unassembled WGS sequence"/>
</dbReference>
<organism evidence="5 6">
    <name type="scientific">Ottowia thiooxydans</name>
    <dbReference type="NCBI Taxonomy" id="219182"/>
    <lineage>
        <taxon>Bacteria</taxon>
        <taxon>Pseudomonadati</taxon>
        <taxon>Pseudomonadota</taxon>
        <taxon>Betaproteobacteria</taxon>
        <taxon>Burkholderiales</taxon>
        <taxon>Comamonadaceae</taxon>
        <taxon>Ottowia</taxon>
    </lineage>
</organism>
<dbReference type="SUPFAM" id="SSF53474">
    <property type="entry name" value="alpha/beta-Hydrolases"/>
    <property type="match status" value="1"/>
</dbReference>
<evidence type="ECO:0000256" key="1">
    <source>
        <dbReference type="ARBA" id="ARBA00010515"/>
    </source>
</evidence>
<dbReference type="InterPro" id="IPR050300">
    <property type="entry name" value="GDXG_lipolytic_enzyme"/>
</dbReference>
<gene>
    <name evidence="5" type="ORF">ABIE13_001747</name>
</gene>
<dbReference type="InterPro" id="IPR002168">
    <property type="entry name" value="Lipase_GDXG_HIS_AS"/>
</dbReference>
<reference evidence="5 6" key="1">
    <citation type="submission" date="2024-06" db="EMBL/GenBank/DDBJ databases">
        <title>Sorghum-associated microbial communities from plants grown in Nebraska, USA.</title>
        <authorList>
            <person name="Schachtman D."/>
        </authorList>
    </citation>
    <scope>NUCLEOTIDE SEQUENCE [LARGE SCALE GENOMIC DNA]</scope>
    <source>
        <strain evidence="5 6">2709</strain>
    </source>
</reference>
<protein>
    <submittedName>
        <fullName evidence="5">Acetyl esterase</fullName>
        <ecNumber evidence="5">3.1.1.-</ecNumber>
    </submittedName>
</protein>
<sequence length="326" mass="35856">MPEPVLNKWTGQPYGQHLDTELTRLLEKQAEGVAKVDRYALPFPESRSLLEEARKRTHENRLPMHSVVDEDMFAHGRQIKLRWYYPSAGSAECTPVVYLHGGGWCVGSNVTHDTVLRHLARAAQAPVCGVEYSLAPEHPFPAALEDVRAVIDLLYRRWRSLGMRGGLILAGDSAGANLALVEAMRRRDEGVVSELSALILYYGCYGPSRDGGSFQAYGDGRFGLSNQVQARYLEAYMPTSSSEDWRVFPIAGELGGLPPTYVLAAELDPLFDDSIELYHALKERGVPAELAVAHALPHGFLNQANDLPAAARAIEQSIAYVNALSV</sequence>
<dbReference type="PROSITE" id="PS01173">
    <property type="entry name" value="LIPASE_GDXG_HIS"/>
    <property type="match status" value="1"/>
</dbReference>
<dbReference type="InterPro" id="IPR033140">
    <property type="entry name" value="Lipase_GDXG_put_SER_AS"/>
</dbReference>
<dbReference type="EMBL" id="JBEPSH010000003">
    <property type="protein sequence ID" value="MET4576638.1"/>
    <property type="molecule type" value="Genomic_DNA"/>
</dbReference>
<comment type="caution">
    <text evidence="5">The sequence shown here is derived from an EMBL/GenBank/DDBJ whole genome shotgun (WGS) entry which is preliminary data.</text>
</comment>
<dbReference type="PROSITE" id="PS01174">
    <property type="entry name" value="LIPASE_GDXG_SER"/>
    <property type="match status" value="1"/>
</dbReference>
<dbReference type="PANTHER" id="PTHR48081">
    <property type="entry name" value="AB HYDROLASE SUPERFAMILY PROTEIN C4A8.06C"/>
    <property type="match status" value="1"/>
</dbReference>
<evidence type="ECO:0000256" key="2">
    <source>
        <dbReference type="ARBA" id="ARBA00022801"/>
    </source>
</evidence>
<comment type="similarity">
    <text evidence="1">Belongs to the 'GDXG' lipolytic enzyme family.</text>
</comment>
<dbReference type="InterPro" id="IPR013094">
    <property type="entry name" value="AB_hydrolase_3"/>
</dbReference>